<accession>A0A4Z2J9Z3</accession>
<dbReference type="AlphaFoldDB" id="A0A4Z2J9Z3"/>
<name>A0A4Z2J9Z3_9TELE</name>
<comment type="caution">
    <text evidence="1">The sequence shown here is derived from an EMBL/GenBank/DDBJ whole genome shotgun (WGS) entry which is preliminary data.</text>
</comment>
<keyword evidence="2" id="KW-1185">Reference proteome</keyword>
<sequence>MSLIQWLHATLHLLRLNHWTQSDRLTGRTAAQIRLHEEFLTLVEVLLDQVALSLDTSPHVRGNIGNQPGHEELDHEHDMLWREKARRRLYRLSGWFRAFLLPHQFISHLKDTRGRQRAERGNELANSLLKALCNS</sequence>
<protein>
    <submittedName>
        <fullName evidence="1">Uncharacterized protein</fullName>
    </submittedName>
</protein>
<gene>
    <name evidence="1" type="ORF">EYF80_002801</name>
</gene>
<organism evidence="1 2">
    <name type="scientific">Liparis tanakae</name>
    <name type="common">Tanaka's snailfish</name>
    <dbReference type="NCBI Taxonomy" id="230148"/>
    <lineage>
        <taxon>Eukaryota</taxon>
        <taxon>Metazoa</taxon>
        <taxon>Chordata</taxon>
        <taxon>Craniata</taxon>
        <taxon>Vertebrata</taxon>
        <taxon>Euteleostomi</taxon>
        <taxon>Actinopterygii</taxon>
        <taxon>Neopterygii</taxon>
        <taxon>Teleostei</taxon>
        <taxon>Neoteleostei</taxon>
        <taxon>Acanthomorphata</taxon>
        <taxon>Eupercaria</taxon>
        <taxon>Perciformes</taxon>
        <taxon>Cottioidei</taxon>
        <taxon>Cottales</taxon>
        <taxon>Liparidae</taxon>
        <taxon>Liparis</taxon>
    </lineage>
</organism>
<dbReference type="Proteomes" id="UP000314294">
    <property type="component" value="Unassembled WGS sequence"/>
</dbReference>
<reference evidence="1 2" key="1">
    <citation type="submission" date="2019-03" db="EMBL/GenBank/DDBJ databases">
        <title>First draft genome of Liparis tanakae, snailfish: a comprehensive survey of snailfish specific genes.</title>
        <authorList>
            <person name="Kim W."/>
            <person name="Song I."/>
            <person name="Jeong J.-H."/>
            <person name="Kim D."/>
            <person name="Kim S."/>
            <person name="Ryu S."/>
            <person name="Song J.Y."/>
            <person name="Lee S.K."/>
        </authorList>
    </citation>
    <scope>NUCLEOTIDE SEQUENCE [LARGE SCALE GENOMIC DNA]</scope>
    <source>
        <tissue evidence="1">Muscle</tissue>
    </source>
</reference>
<dbReference type="EMBL" id="SRLO01000012">
    <property type="protein sequence ID" value="TNN87046.1"/>
    <property type="molecule type" value="Genomic_DNA"/>
</dbReference>
<evidence type="ECO:0000313" key="2">
    <source>
        <dbReference type="Proteomes" id="UP000314294"/>
    </source>
</evidence>
<evidence type="ECO:0000313" key="1">
    <source>
        <dbReference type="EMBL" id="TNN87046.1"/>
    </source>
</evidence>
<dbReference type="OrthoDB" id="10663851at2759"/>
<proteinExistence type="predicted"/>